<dbReference type="InterPro" id="IPR046532">
    <property type="entry name" value="DUF6597"/>
</dbReference>
<dbReference type="AlphaFoldDB" id="A0A846XLM7"/>
<comment type="caution">
    <text evidence="5">The sequence shown here is derived from an EMBL/GenBank/DDBJ whole genome shotgun (WGS) entry which is preliminary data.</text>
</comment>
<dbReference type="InterPro" id="IPR018060">
    <property type="entry name" value="HTH_AraC"/>
</dbReference>
<dbReference type="InterPro" id="IPR009057">
    <property type="entry name" value="Homeodomain-like_sf"/>
</dbReference>
<sequence length="285" mass="32198">MRAAPGADDRKAILHPHEQERYRTLERLAVGPAVDEYVEWYWAVRWDLRGRVPYFAEVLPFPCVHLTFERDGDRFGGFVNGVCTRKYVRELAGRGETFGVRFRPGGFGAFTGLDVGGLRDRAVPAAEVLPDIGDLADRVLAAPADAERRRLVEGYLRTRTRRDDPTYRLVLRIAAAMAQDPELTRVDQVTERFGISARTLQRLFRRYIGAGPKWVLRRYRLQDGADLLARGRIADLAALAADLGYFDQAHFTREFTAEVGMAPLEYAKNSLRSRDEVTSKVLPAS</sequence>
<keyword evidence="3" id="KW-0804">Transcription</keyword>
<dbReference type="Proteomes" id="UP000565715">
    <property type="component" value="Unassembled WGS sequence"/>
</dbReference>
<feature type="domain" description="HTH araC/xylS-type" evidence="4">
    <location>
        <begin position="167"/>
        <end position="269"/>
    </location>
</feature>
<keyword evidence="2" id="KW-0238">DNA-binding</keyword>
<keyword evidence="6" id="KW-1185">Reference proteome</keyword>
<evidence type="ECO:0000259" key="4">
    <source>
        <dbReference type="PROSITE" id="PS01124"/>
    </source>
</evidence>
<organism evidence="5 6">
    <name type="scientific">Nocardia speluncae</name>
    <dbReference type="NCBI Taxonomy" id="419477"/>
    <lineage>
        <taxon>Bacteria</taxon>
        <taxon>Bacillati</taxon>
        <taxon>Actinomycetota</taxon>
        <taxon>Actinomycetes</taxon>
        <taxon>Mycobacteriales</taxon>
        <taxon>Nocardiaceae</taxon>
        <taxon>Nocardia</taxon>
    </lineage>
</organism>
<dbReference type="SMART" id="SM00342">
    <property type="entry name" value="HTH_ARAC"/>
    <property type="match status" value="1"/>
</dbReference>
<dbReference type="InterPro" id="IPR018062">
    <property type="entry name" value="HTH_AraC-typ_CS"/>
</dbReference>
<dbReference type="GO" id="GO:0043565">
    <property type="term" value="F:sequence-specific DNA binding"/>
    <property type="evidence" value="ECO:0007669"/>
    <property type="project" value="InterPro"/>
</dbReference>
<evidence type="ECO:0000256" key="3">
    <source>
        <dbReference type="ARBA" id="ARBA00023163"/>
    </source>
</evidence>
<dbReference type="PROSITE" id="PS01124">
    <property type="entry name" value="HTH_ARAC_FAMILY_2"/>
    <property type="match status" value="1"/>
</dbReference>
<proteinExistence type="predicted"/>
<dbReference type="PROSITE" id="PS00041">
    <property type="entry name" value="HTH_ARAC_FAMILY_1"/>
    <property type="match status" value="1"/>
</dbReference>
<accession>A0A846XLM7</accession>
<evidence type="ECO:0000256" key="1">
    <source>
        <dbReference type="ARBA" id="ARBA00023015"/>
    </source>
</evidence>
<protein>
    <submittedName>
        <fullName evidence="5">Helix-turn-helix transcriptional regulator</fullName>
    </submittedName>
</protein>
<dbReference type="Gene3D" id="1.10.10.60">
    <property type="entry name" value="Homeodomain-like"/>
    <property type="match status" value="1"/>
</dbReference>
<evidence type="ECO:0000256" key="2">
    <source>
        <dbReference type="ARBA" id="ARBA00023125"/>
    </source>
</evidence>
<evidence type="ECO:0000313" key="5">
    <source>
        <dbReference type="EMBL" id="NKY36487.1"/>
    </source>
</evidence>
<name>A0A846XLM7_9NOCA</name>
<reference evidence="5 6" key="1">
    <citation type="submission" date="2020-04" db="EMBL/GenBank/DDBJ databases">
        <title>MicrobeNet Type strains.</title>
        <authorList>
            <person name="Nicholson A.C."/>
        </authorList>
    </citation>
    <scope>NUCLEOTIDE SEQUENCE [LARGE SCALE GENOMIC DNA]</scope>
    <source>
        <strain evidence="5 6">DSM 45078</strain>
    </source>
</reference>
<dbReference type="PANTHER" id="PTHR46796">
    <property type="entry name" value="HTH-TYPE TRANSCRIPTIONAL ACTIVATOR RHAS-RELATED"/>
    <property type="match status" value="1"/>
</dbReference>
<dbReference type="EMBL" id="JAAXOO010000007">
    <property type="protein sequence ID" value="NKY36487.1"/>
    <property type="molecule type" value="Genomic_DNA"/>
</dbReference>
<evidence type="ECO:0000313" key="6">
    <source>
        <dbReference type="Proteomes" id="UP000565715"/>
    </source>
</evidence>
<gene>
    <name evidence="5" type="ORF">HGA13_25955</name>
</gene>
<keyword evidence="1" id="KW-0805">Transcription regulation</keyword>
<dbReference type="Pfam" id="PF12833">
    <property type="entry name" value="HTH_18"/>
    <property type="match status" value="1"/>
</dbReference>
<dbReference type="GO" id="GO:0003700">
    <property type="term" value="F:DNA-binding transcription factor activity"/>
    <property type="evidence" value="ECO:0007669"/>
    <property type="project" value="InterPro"/>
</dbReference>
<dbReference type="Pfam" id="PF20240">
    <property type="entry name" value="DUF6597"/>
    <property type="match status" value="1"/>
</dbReference>
<dbReference type="InterPro" id="IPR050204">
    <property type="entry name" value="AraC_XylS_family_regulators"/>
</dbReference>
<dbReference type="SUPFAM" id="SSF46689">
    <property type="entry name" value="Homeodomain-like"/>
    <property type="match status" value="1"/>
</dbReference>